<evidence type="ECO:0000256" key="4">
    <source>
        <dbReference type="ARBA" id="ARBA00022989"/>
    </source>
</evidence>
<dbReference type="AlphaFoldDB" id="A0A382S0H3"/>
<proteinExistence type="predicted"/>
<dbReference type="GO" id="GO:0005886">
    <property type="term" value="C:plasma membrane"/>
    <property type="evidence" value="ECO:0007669"/>
    <property type="project" value="UniProtKB-SubCell"/>
</dbReference>
<feature type="non-terminal residue" evidence="8">
    <location>
        <position position="280"/>
    </location>
</feature>
<keyword evidence="5 6" id="KW-0472">Membrane</keyword>
<evidence type="ECO:0000259" key="7">
    <source>
        <dbReference type="Pfam" id="PF13491"/>
    </source>
</evidence>
<organism evidence="8">
    <name type="scientific">marine metagenome</name>
    <dbReference type="NCBI Taxonomy" id="408172"/>
    <lineage>
        <taxon>unclassified sequences</taxon>
        <taxon>metagenomes</taxon>
        <taxon>ecological metagenomes</taxon>
    </lineage>
</organism>
<evidence type="ECO:0000313" key="8">
    <source>
        <dbReference type="EMBL" id="SVD03363.1"/>
    </source>
</evidence>
<gene>
    <name evidence="8" type="ORF">METZ01_LOCUS356217</name>
</gene>
<keyword evidence="3 6" id="KW-0812">Transmembrane</keyword>
<dbReference type="EMBL" id="UINC01125493">
    <property type="protein sequence ID" value="SVD03363.1"/>
    <property type="molecule type" value="Genomic_DNA"/>
</dbReference>
<keyword evidence="2" id="KW-1003">Cell membrane</keyword>
<sequence>MEIKKILENTSNFVTKRLIELFGVLILILSIFLLISLLSYSGNDEPLIFEDNPVVENILGQKGSLISDLFFQSIGLISLLFAITFFITGINIIKTKKLILILQNPFYLILYVILGSLFFAVYYPESFWLTINGNGGFVGKQLSETFLASFVNLNRQISYYLLVISIGILFLISINLNIYWFFNLIKKIFLKLFSKNYNTLKNNEKAKYENENFTEVYTKQIQEDLPFGNIENQSKIVKKKFYLPSIDFLKLPTKKERKNETNENDIDQDFLEKILLDFGV</sequence>
<feature type="transmembrane region" description="Helical" evidence="6">
    <location>
        <begin position="157"/>
        <end position="182"/>
    </location>
</feature>
<feature type="domain" description="DNA translocase FtsK 4TM region" evidence="7">
    <location>
        <begin position="16"/>
        <end position="175"/>
    </location>
</feature>
<dbReference type="Pfam" id="PF13491">
    <property type="entry name" value="FtsK_4TM"/>
    <property type="match status" value="1"/>
</dbReference>
<name>A0A382S0H3_9ZZZZ</name>
<evidence type="ECO:0000256" key="2">
    <source>
        <dbReference type="ARBA" id="ARBA00022475"/>
    </source>
</evidence>
<evidence type="ECO:0000256" key="5">
    <source>
        <dbReference type="ARBA" id="ARBA00023136"/>
    </source>
</evidence>
<evidence type="ECO:0000256" key="1">
    <source>
        <dbReference type="ARBA" id="ARBA00004651"/>
    </source>
</evidence>
<feature type="transmembrane region" description="Helical" evidence="6">
    <location>
        <begin position="69"/>
        <end position="93"/>
    </location>
</feature>
<evidence type="ECO:0000256" key="6">
    <source>
        <dbReference type="SAM" id="Phobius"/>
    </source>
</evidence>
<reference evidence="8" key="1">
    <citation type="submission" date="2018-05" db="EMBL/GenBank/DDBJ databases">
        <authorList>
            <person name="Lanie J.A."/>
            <person name="Ng W.-L."/>
            <person name="Kazmierczak K.M."/>
            <person name="Andrzejewski T.M."/>
            <person name="Davidsen T.M."/>
            <person name="Wayne K.J."/>
            <person name="Tettelin H."/>
            <person name="Glass J.I."/>
            <person name="Rusch D."/>
            <person name="Podicherti R."/>
            <person name="Tsui H.-C.T."/>
            <person name="Winkler M.E."/>
        </authorList>
    </citation>
    <scope>NUCLEOTIDE SEQUENCE</scope>
</reference>
<keyword evidence="4 6" id="KW-1133">Transmembrane helix</keyword>
<dbReference type="InterPro" id="IPR025199">
    <property type="entry name" value="FtsK_4TM"/>
</dbReference>
<evidence type="ECO:0000256" key="3">
    <source>
        <dbReference type="ARBA" id="ARBA00022692"/>
    </source>
</evidence>
<comment type="subcellular location">
    <subcellularLocation>
        <location evidence="1">Cell membrane</location>
        <topology evidence="1">Multi-pass membrane protein</topology>
    </subcellularLocation>
</comment>
<feature type="transmembrane region" description="Helical" evidence="6">
    <location>
        <begin position="21"/>
        <end position="40"/>
    </location>
</feature>
<accession>A0A382S0H3</accession>
<protein>
    <recommendedName>
        <fullName evidence="7">DNA translocase FtsK 4TM region domain-containing protein</fullName>
    </recommendedName>
</protein>
<feature type="transmembrane region" description="Helical" evidence="6">
    <location>
        <begin position="105"/>
        <end position="123"/>
    </location>
</feature>